<sequence length="453" mass="49833">MKLSISKRLAAMFAVASFVMLAVLSVAMHGLLKRELERHQSNELQARWTMYKPIIMRNDDVVHWQYVRTKFDNSISENNRVSLWVQSNDPRFLYGASLTDEQRHTMGAHGFGQVMLPGHDAPLKTYSAEVEAHGERPAVLLTVGIDSKPFVETLRAFTVGLIALTVVGALGAAGLGYYIARVGMRPLDRLSGEARGLSPGHLSRRLQTDTLAPELSELADSFNGALSRLETAYQQLEAFNADVAHELRTPLGNLIGQTQVTLSRERSPTELKEALHSNLEDLERLRAIVNDMLFLARADRGERAPNRVEVSIAQEVSHAVEYLEFIFEEAGVKVRIEGDAQASIETSLFRRAVTNLLQNAVQHAPRGAEIVVFVLQQPGAIRVSVQNTGSGIAREHLSRLFDRFYRVDSSRSGSRENHGLGLAIVRAVATMHGGTVFAESESGATTIGFTVAA</sequence>
<evidence type="ECO:0000256" key="1">
    <source>
        <dbReference type="ARBA" id="ARBA00000085"/>
    </source>
</evidence>
<name>A0A829Y7P8_9GAMM</name>
<keyword evidence="10 14" id="KW-0067">ATP-binding</keyword>
<dbReference type="GO" id="GO:0000155">
    <property type="term" value="F:phosphorelay sensor kinase activity"/>
    <property type="evidence" value="ECO:0007669"/>
    <property type="project" value="InterPro"/>
</dbReference>
<dbReference type="InterPro" id="IPR003661">
    <property type="entry name" value="HisK_dim/P_dom"/>
</dbReference>
<dbReference type="SMART" id="SM00304">
    <property type="entry name" value="HAMP"/>
    <property type="match status" value="1"/>
</dbReference>
<evidence type="ECO:0000313" key="18">
    <source>
        <dbReference type="Proteomes" id="UP000445000"/>
    </source>
</evidence>
<dbReference type="InterPro" id="IPR050428">
    <property type="entry name" value="TCS_sensor_his_kinase"/>
</dbReference>
<feature type="domain" description="HAMP" evidence="16">
    <location>
        <begin position="181"/>
        <end position="234"/>
    </location>
</feature>
<keyword evidence="6 14" id="KW-0808">Transferase</keyword>
<evidence type="ECO:0000256" key="8">
    <source>
        <dbReference type="ARBA" id="ARBA00022741"/>
    </source>
</evidence>
<dbReference type="Pfam" id="PF00672">
    <property type="entry name" value="HAMP"/>
    <property type="match status" value="1"/>
</dbReference>
<dbReference type="SUPFAM" id="SSF47384">
    <property type="entry name" value="Homodimeric domain of signal transducing histidine kinase"/>
    <property type="match status" value="1"/>
</dbReference>
<dbReference type="GO" id="GO:0005886">
    <property type="term" value="C:plasma membrane"/>
    <property type="evidence" value="ECO:0007669"/>
    <property type="project" value="UniProtKB-SubCell"/>
</dbReference>
<organism evidence="17 18">
    <name type="scientific">Steroidobacter agaridevorans</name>
    <dbReference type="NCBI Taxonomy" id="2695856"/>
    <lineage>
        <taxon>Bacteria</taxon>
        <taxon>Pseudomonadati</taxon>
        <taxon>Pseudomonadota</taxon>
        <taxon>Gammaproteobacteria</taxon>
        <taxon>Steroidobacterales</taxon>
        <taxon>Steroidobacteraceae</taxon>
        <taxon>Steroidobacter</taxon>
    </lineage>
</organism>
<dbReference type="EMBL" id="BLJN01000001">
    <property type="protein sequence ID" value="GFE78928.1"/>
    <property type="molecule type" value="Genomic_DNA"/>
</dbReference>
<evidence type="ECO:0000256" key="13">
    <source>
        <dbReference type="ARBA" id="ARBA00023136"/>
    </source>
</evidence>
<evidence type="ECO:0000256" key="2">
    <source>
        <dbReference type="ARBA" id="ARBA00004533"/>
    </source>
</evidence>
<evidence type="ECO:0000256" key="7">
    <source>
        <dbReference type="ARBA" id="ARBA00022692"/>
    </source>
</evidence>
<comment type="function">
    <text evidence="14">Member of a two-component regulatory system.</text>
</comment>
<evidence type="ECO:0000256" key="4">
    <source>
        <dbReference type="ARBA" id="ARBA00022519"/>
    </source>
</evidence>
<dbReference type="CDD" id="cd00075">
    <property type="entry name" value="HATPase"/>
    <property type="match status" value="1"/>
</dbReference>
<evidence type="ECO:0000256" key="12">
    <source>
        <dbReference type="ARBA" id="ARBA00023012"/>
    </source>
</evidence>
<keyword evidence="12 14" id="KW-0902">Two-component regulatory system</keyword>
<dbReference type="InterPro" id="IPR005467">
    <property type="entry name" value="His_kinase_dom"/>
</dbReference>
<keyword evidence="4 14" id="KW-0997">Cell inner membrane</keyword>
<keyword evidence="13 14" id="KW-0472">Membrane</keyword>
<keyword evidence="7 14" id="KW-0812">Transmembrane</keyword>
<evidence type="ECO:0000256" key="11">
    <source>
        <dbReference type="ARBA" id="ARBA00022989"/>
    </source>
</evidence>
<dbReference type="CDD" id="cd06225">
    <property type="entry name" value="HAMP"/>
    <property type="match status" value="1"/>
</dbReference>
<comment type="catalytic activity">
    <reaction evidence="1 14">
        <text>ATP + protein L-histidine = ADP + protein N-phospho-L-histidine.</text>
        <dbReference type="EC" id="2.7.13.3"/>
    </reaction>
</comment>
<dbReference type="InterPro" id="IPR006290">
    <property type="entry name" value="CztS_silS_copS"/>
</dbReference>
<evidence type="ECO:0000256" key="6">
    <source>
        <dbReference type="ARBA" id="ARBA00022679"/>
    </source>
</evidence>
<dbReference type="Gene3D" id="3.30.565.10">
    <property type="entry name" value="Histidine kinase-like ATPase, C-terminal domain"/>
    <property type="match status" value="1"/>
</dbReference>
<keyword evidence="3 14" id="KW-1003">Cell membrane</keyword>
<dbReference type="InterPro" id="IPR003594">
    <property type="entry name" value="HATPase_dom"/>
</dbReference>
<dbReference type="Pfam" id="PF00512">
    <property type="entry name" value="HisKA"/>
    <property type="match status" value="1"/>
</dbReference>
<dbReference type="SUPFAM" id="SSF55874">
    <property type="entry name" value="ATPase domain of HSP90 chaperone/DNA topoisomerase II/histidine kinase"/>
    <property type="match status" value="1"/>
</dbReference>
<comment type="subcellular location">
    <subcellularLocation>
        <location evidence="2 14">Cell inner membrane</location>
    </subcellularLocation>
</comment>
<evidence type="ECO:0000313" key="17">
    <source>
        <dbReference type="EMBL" id="GFE78928.1"/>
    </source>
</evidence>
<evidence type="ECO:0000256" key="9">
    <source>
        <dbReference type="ARBA" id="ARBA00022777"/>
    </source>
</evidence>
<dbReference type="PRINTS" id="PR00344">
    <property type="entry name" value="BCTRLSENSOR"/>
</dbReference>
<dbReference type="PANTHER" id="PTHR45436:SF9">
    <property type="entry name" value="SENSOR PROTEIN"/>
    <property type="match status" value="1"/>
</dbReference>
<evidence type="ECO:0000256" key="5">
    <source>
        <dbReference type="ARBA" id="ARBA00022553"/>
    </source>
</evidence>
<dbReference type="SMART" id="SM00388">
    <property type="entry name" value="HisKA"/>
    <property type="match status" value="1"/>
</dbReference>
<dbReference type="NCBIfam" id="TIGR01386">
    <property type="entry name" value="cztS_silS_copS"/>
    <property type="match status" value="1"/>
</dbReference>
<reference evidence="18" key="1">
    <citation type="submission" date="2020-01" db="EMBL/GenBank/DDBJ databases">
        <title>'Steroidobacter agaridevorans' sp. nov., agar-degrading bacteria isolated from rhizosphere soils.</title>
        <authorList>
            <person name="Ikenaga M."/>
            <person name="Kataoka M."/>
            <person name="Murouchi A."/>
            <person name="Katsuragi S."/>
            <person name="Sakai M."/>
        </authorList>
    </citation>
    <scope>NUCLEOTIDE SEQUENCE [LARGE SCALE GENOMIC DNA]</scope>
    <source>
        <strain evidence="18">YU21-B</strain>
    </source>
</reference>
<evidence type="ECO:0000259" key="16">
    <source>
        <dbReference type="PROSITE" id="PS50885"/>
    </source>
</evidence>
<dbReference type="InterPro" id="IPR004358">
    <property type="entry name" value="Sig_transdc_His_kin-like_C"/>
</dbReference>
<keyword evidence="18" id="KW-1185">Reference proteome</keyword>
<dbReference type="GO" id="GO:0005524">
    <property type="term" value="F:ATP binding"/>
    <property type="evidence" value="ECO:0007669"/>
    <property type="project" value="UniProtKB-KW"/>
</dbReference>
<dbReference type="InterPro" id="IPR036890">
    <property type="entry name" value="HATPase_C_sf"/>
</dbReference>
<evidence type="ECO:0000259" key="15">
    <source>
        <dbReference type="PROSITE" id="PS50109"/>
    </source>
</evidence>
<feature type="transmembrane region" description="Helical" evidence="14">
    <location>
        <begin position="156"/>
        <end position="180"/>
    </location>
</feature>
<keyword evidence="8 14" id="KW-0547">Nucleotide-binding</keyword>
<accession>A0A829Y7P8</accession>
<evidence type="ECO:0000256" key="3">
    <source>
        <dbReference type="ARBA" id="ARBA00022475"/>
    </source>
</evidence>
<dbReference type="CDD" id="cd00082">
    <property type="entry name" value="HisKA"/>
    <property type="match status" value="1"/>
</dbReference>
<proteinExistence type="predicted"/>
<feature type="transmembrane region" description="Helical" evidence="14">
    <location>
        <begin position="12"/>
        <end position="32"/>
    </location>
</feature>
<dbReference type="PANTHER" id="PTHR45436">
    <property type="entry name" value="SENSOR HISTIDINE KINASE YKOH"/>
    <property type="match status" value="1"/>
</dbReference>
<dbReference type="InterPro" id="IPR003660">
    <property type="entry name" value="HAMP_dom"/>
</dbReference>
<keyword evidence="11 14" id="KW-1133">Transmembrane helix</keyword>
<dbReference type="PROSITE" id="PS50109">
    <property type="entry name" value="HIS_KIN"/>
    <property type="match status" value="1"/>
</dbReference>
<dbReference type="Pfam" id="PF02518">
    <property type="entry name" value="HATPase_c"/>
    <property type="match status" value="1"/>
</dbReference>
<keyword evidence="5" id="KW-0597">Phosphoprotein</keyword>
<dbReference type="FunFam" id="3.30.565.10:FF:000006">
    <property type="entry name" value="Sensor histidine kinase WalK"/>
    <property type="match status" value="1"/>
</dbReference>
<dbReference type="Gene3D" id="1.10.287.130">
    <property type="match status" value="1"/>
</dbReference>
<dbReference type="PROSITE" id="PS50885">
    <property type="entry name" value="HAMP"/>
    <property type="match status" value="1"/>
</dbReference>
<dbReference type="EC" id="2.7.13.3" evidence="14"/>
<dbReference type="Proteomes" id="UP000445000">
    <property type="component" value="Unassembled WGS sequence"/>
</dbReference>
<feature type="domain" description="Histidine kinase" evidence="15">
    <location>
        <begin position="242"/>
        <end position="453"/>
    </location>
</feature>
<protein>
    <recommendedName>
        <fullName evidence="14">Sensor protein</fullName>
        <ecNumber evidence="14">2.7.13.3</ecNumber>
    </recommendedName>
</protein>
<gene>
    <name evidence="17" type="ORF">GCM10011487_09280</name>
</gene>
<comment type="caution">
    <text evidence="17">The sequence shown here is derived from an EMBL/GenBank/DDBJ whole genome shotgun (WGS) entry which is preliminary data.</text>
</comment>
<dbReference type="RefSeq" id="WP_161810767.1">
    <property type="nucleotide sequence ID" value="NZ_BLJN01000001.1"/>
</dbReference>
<dbReference type="InterPro" id="IPR036097">
    <property type="entry name" value="HisK_dim/P_sf"/>
</dbReference>
<dbReference type="SMART" id="SM00387">
    <property type="entry name" value="HATPase_c"/>
    <property type="match status" value="1"/>
</dbReference>
<evidence type="ECO:0000256" key="10">
    <source>
        <dbReference type="ARBA" id="ARBA00022840"/>
    </source>
</evidence>
<keyword evidence="9 14" id="KW-0418">Kinase</keyword>
<evidence type="ECO:0000256" key="14">
    <source>
        <dbReference type="RuleBase" id="RU364088"/>
    </source>
</evidence>
<dbReference type="FunFam" id="1.10.287.130:FF:000001">
    <property type="entry name" value="Two-component sensor histidine kinase"/>
    <property type="match status" value="1"/>
</dbReference>
<dbReference type="Gene3D" id="6.10.340.10">
    <property type="match status" value="1"/>
</dbReference>
<dbReference type="AlphaFoldDB" id="A0A829Y7P8"/>